<dbReference type="RefSeq" id="WP_154407830.1">
    <property type="nucleotide sequence ID" value="NZ_JBGVGN010000104.1"/>
</dbReference>
<dbReference type="PANTHER" id="PTHR43413">
    <property type="entry name" value="TRANSCRIPTIONAL REGULATOR, ASNC FAMILY"/>
    <property type="match status" value="1"/>
</dbReference>
<dbReference type="EC" id="4.1.1.111" evidence="4"/>
<dbReference type="SMART" id="SM00344">
    <property type="entry name" value="HTH_ASNC"/>
    <property type="match status" value="1"/>
</dbReference>
<sequence>MLELTDLDKKLLNLLQGKLQLVSRPFKLIGEEVGMSEEQVITRLQLLKEAGYIRKIGAFFNSDELGYRGTLVALKVREGLMEETALFINQFPGITHNYQREGEYNLWFTLITPNERLRQDILGQIGALPGVEAVMDLSARKKYKINVQFKLK</sequence>
<name>A0A6I2UJ98_9FIRM</name>
<comment type="caution">
    <text evidence="8">The sequence shown here is derived from an EMBL/GenBank/DDBJ whole genome shotgun (WGS) entry which is preliminary data.</text>
</comment>
<comment type="similarity">
    <text evidence="3">Belongs to the Ahb/Nir family.</text>
</comment>
<organism evidence="8 9">
    <name type="scientific">Anaerovibrio slackiae</name>
    <dbReference type="NCBI Taxonomy" id="2652309"/>
    <lineage>
        <taxon>Bacteria</taxon>
        <taxon>Bacillati</taxon>
        <taxon>Bacillota</taxon>
        <taxon>Negativicutes</taxon>
        <taxon>Selenomonadales</taxon>
        <taxon>Selenomonadaceae</taxon>
        <taxon>Anaerovibrio</taxon>
    </lineage>
</organism>
<dbReference type="InterPro" id="IPR050684">
    <property type="entry name" value="HTH-Siroheme_Decarb"/>
</dbReference>
<dbReference type="InterPro" id="IPR036388">
    <property type="entry name" value="WH-like_DNA-bd_sf"/>
</dbReference>
<dbReference type="GeneID" id="96779614"/>
<reference evidence="8 9" key="1">
    <citation type="submission" date="2019-08" db="EMBL/GenBank/DDBJ databases">
        <title>In-depth cultivation of the pig gut microbiome towards novel bacterial diversity and tailored functional studies.</title>
        <authorList>
            <person name="Wylensek D."/>
            <person name="Hitch T.C.A."/>
            <person name="Clavel T."/>
        </authorList>
    </citation>
    <scope>NUCLEOTIDE SEQUENCE [LARGE SCALE GENOMIC DNA]</scope>
    <source>
        <strain evidence="8 9">WCA-693-APC-5D-A</strain>
    </source>
</reference>
<evidence type="ECO:0000256" key="2">
    <source>
        <dbReference type="ARBA" id="ARBA00023444"/>
    </source>
</evidence>
<dbReference type="Gene3D" id="1.10.10.10">
    <property type="entry name" value="Winged helix-like DNA-binding domain superfamily/Winged helix DNA-binding domain"/>
    <property type="match status" value="1"/>
</dbReference>
<feature type="domain" description="Siroheme decarboxylase NirL-like HTH" evidence="7">
    <location>
        <begin position="8"/>
        <end position="54"/>
    </location>
</feature>
<comment type="pathway">
    <text evidence="2">Porphyrin-containing compound metabolism.</text>
</comment>
<keyword evidence="1" id="KW-0456">Lyase</keyword>
<dbReference type="GO" id="GO:0016829">
    <property type="term" value="F:lyase activity"/>
    <property type="evidence" value="ECO:0007669"/>
    <property type="project" value="UniProtKB-KW"/>
</dbReference>
<comment type="catalytic activity">
    <reaction evidence="5">
        <text>siroheme + 2 H(+) = 12,18-didecarboxysiroheme + 2 CO2</text>
        <dbReference type="Rhea" id="RHEA:19093"/>
        <dbReference type="ChEBI" id="CHEBI:15378"/>
        <dbReference type="ChEBI" id="CHEBI:16526"/>
        <dbReference type="ChEBI" id="CHEBI:60052"/>
        <dbReference type="ChEBI" id="CHEBI:140497"/>
        <dbReference type="EC" id="4.1.1.111"/>
    </reaction>
</comment>
<dbReference type="Proteomes" id="UP000433181">
    <property type="component" value="Unassembled WGS sequence"/>
</dbReference>
<accession>A0A6I2UJ98</accession>
<dbReference type="SUPFAM" id="SSF46785">
    <property type="entry name" value="Winged helix' DNA-binding domain"/>
    <property type="match status" value="1"/>
</dbReference>
<evidence type="ECO:0000256" key="4">
    <source>
        <dbReference type="ARBA" id="ARBA00023471"/>
    </source>
</evidence>
<dbReference type="InterPro" id="IPR019888">
    <property type="entry name" value="Tscrpt_reg_AsnC-like"/>
</dbReference>
<evidence type="ECO:0000313" key="9">
    <source>
        <dbReference type="Proteomes" id="UP000433181"/>
    </source>
</evidence>
<dbReference type="InterPro" id="IPR053953">
    <property type="entry name" value="NirdL-like_HTH"/>
</dbReference>
<dbReference type="InterPro" id="IPR036390">
    <property type="entry name" value="WH_DNA-bd_sf"/>
</dbReference>
<evidence type="ECO:0000256" key="1">
    <source>
        <dbReference type="ARBA" id="ARBA00023239"/>
    </source>
</evidence>
<evidence type="ECO:0000259" key="7">
    <source>
        <dbReference type="Pfam" id="PF22451"/>
    </source>
</evidence>
<dbReference type="Pfam" id="PF17805">
    <property type="entry name" value="AsnC_trans_reg2"/>
    <property type="match status" value="1"/>
</dbReference>
<keyword evidence="9" id="KW-1185">Reference proteome</keyword>
<dbReference type="Gene3D" id="3.30.70.3460">
    <property type="match status" value="1"/>
</dbReference>
<dbReference type="PANTHER" id="PTHR43413:SF1">
    <property type="entry name" value="SIROHEME DECARBOXYLASE NIRL SUBUNIT"/>
    <property type="match status" value="1"/>
</dbReference>
<evidence type="ECO:0000259" key="6">
    <source>
        <dbReference type="Pfam" id="PF17805"/>
    </source>
</evidence>
<dbReference type="EMBL" id="VUNR01000029">
    <property type="protein sequence ID" value="MSU09664.1"/>
    <property type="molecule type" value="Genomic_DNA"/>
</dbReference>
<protein>
    <recommendedName>
        <fullName evidence="4">siroheme decarboxylase</fullName>
        <ecNumber evidence="4">4.1.1.111</ecNumber>
    </recommendedName>
</protein>
<dbReference type="AlphaFoldDB" id="A0A6I2UJ98"/>
<feature type="domain" description="Siroheme decarboxylase AsnC-like ligand binding" evidence="6">
    <location>
        <begin position="65"/>
        <end position="144"/>
    </location>
</feature>
<evidence type="ECO:0000256" key="5">
    <source>
        <dbReference type="ARBA" id="ARBA00048470"/>
    </source>
</evidence>
<evidence type="ECO:0000313" key="8">
    <source>
        <dbReference type="EMBL" id="MSU09664.1"/>
    </source>
</evidence>
<evidence type="ECO:0000256" key="3">
    <source>
        <dbReference type="ARBA" id="ARBA00023457"/>
    </source>
</evidence>
<dbReference type="Pfam" id="PF22451">
    <property type="entry name" value="NirdL-like_HTH"/>
    <property type="match status" value="1"/>
</dbReference>
<proteinExistence type="inferred from homology"/>
<gene>
    <name evidence="8" type="ORF">FYJ84_11810</name>
</gene>
<dbReference type="InterPro" id="IPR040523">
    <property type="entry name" value="AsnC_trans_reg2"/>
</dbReference>